<gene>
    <name evidence="1" type="ORF">LITE_LOCUS12714</name>
</gene>
<feature type="non-terminal residue" evidence="1">
    <location>
        <position position="1"/>
    </location>
</feature>
<evidence type="ECO:0000313" key="1">
    <source>
        <dbReference type="EMBL" id="CAI0404983.1"/>
    </source>
</evidence>
<organism evidence="1 2">
    <name type="scientific">Linum tenue</name>
    <dbReference type="NCBI Taxonomy" id="586396"/>
    <lineage>
        <taxon>Eukaryota</taxon>
        <taxon>Viridiplantae</taxon>
        <taxon>Streptophyta</taxon>
        <taxon>Embryophyta</taxon>
        <taxon>Tracheophyta</taxon>
        <taxon>Spermatophyta</taxon>
        <taxon>Magnoliopsida</taxon>
        <taxon>eudicotyledons</taxon>
        <taxon>Gunneridae</taxon>
        <taxon>Pentapetalae</taxon>
        <taxon>rosids</taxon>
        <taxon>fabids</taxon>
        <taxon>Malpighiales</taxon>
        <taxon>Linaceae</taxon>
        <taxon>Linum</taxon>
    </lineage>
</organism>
<dbReference type="AlphaFoldDB" id="A0AAV0J7V4"/>
<protein>
    <submittedName>
        <fullName evidence="1">Uncharacterized protein</fullName>
    </submittedName>
</protein>
<dbReference type="Proteomes" id="UP001154282">
    <property type="component" value="Unassembled WGS sequence"/>
</dbReference>
<evidence type="ECO:0000313" key="2">
    <source>
        <dbReference type="Proteomes" id="UP001154282"/>
    </source>
</evidence>
<dbReference type="EMBL" id="CAMGYJ010000004">
    <property type="protein sequence ID" value="CAI0404983.1"/>
    <property type="molecule type" value="Genomic_DNA"/>
</dbReference>
<proteinExistence type="predicted"/>
<accession>A0AAV0J7V4</accession>
<name>A0AAV0J7V4_9ROSI</name>
<comment type="caution">
    <text evidence="1">The sequence shown here is derived from an EMBL/GenBank/DDBJ whole genome shotgun (WGS) entry which is preliminary data.</text>
</comment>
<sequence>SCGSRTGFYWCRCPVYIKDTCLSRKGIGFDWLILIGVTSRSGKTHISIARKFAI</sequence>
<reference evidence="1" key="1">
    <citation type="submission" date="2022-08" db="EMBL/GenBank/DDBJ databases">
        <authorList>
            <person name="Gutierrez-Valencia J."/>
        </authorList>
    </citation>
    <scope>NUCLEOTIDE SEQUENCE</scope>
</reference>
<keyword evidence="2" id="KW-1185">Reference proteome</keyword>